<sequence>MHALSPCLTALITMVSISHALLRILSLHFWYQTPTSMTLGDLSTPPKSIAIIGAGSAGLAMLKTVLDLPAHSAEKWEVVLYEDRESVGAYEKNRLPDHHDVSPPNIPKTPLYPLLHTNTPVPSMSYPGFPFPPQTPLYPSHGHVYAYHARYAREHNLLDFIQFNHNIEKAEWVGSSQKGSWKLDITDSRARRTFSKHFDHLVVASGNNHLPSIPVWQGQDEWLASSAPERVFKRRILHSVYYREPDVYKNQSVVVVGNGASGRDAASQIVPFAREIFMSIRHSGEDQPGAIIKPEISHFTAEGIVFVDGTIADPDVVLLGTGYLQKKPFLEDPGFLRVDPSARTNASVLDALVTNTKYIFPLHRHILSLDPRYPLNALAFIGLPTAIANCPSDIAQSLFAAHVIASVDILPPRAQLLQELAEYEDTVRAQGLDPYINGHKMLDGKSSDYQDELVDFLREQGAIPDTGKKFVEGWRRDIFTYPYLKRGWKRIESLGEGEAWTAGVRNEAQWAALMRRVNEWQKRWEDENGIPFMWDMDLAG</sequence>
<dbReference type="GO" id="GO:0004499">
    <property type="term" value="F:N,N-dimethylaniline monooxygenase activity"/>
    <property type="evidence" value="ECO:0007669"/>
    <property type="project" value="InterPro"/>
</dbReference>
<proteinExistence type="inferred from homology"/>
<accession>A0A8H5AXE8</accession>
<dbReference type="PANTHER" id="PTHR23023">
    <property type="entry name" value="DIMETHYLANILINE MONOOXYGENASE"/>
    <property type="match status" value="1"/>
</dbReference>
<dbReference type="GO" id="GO:0050661">
    <property type="term" value="F:NADP binding"/>
    <property type="evidence" value="ECO:0007669"/>
    <property type="project" value="InterPro"/>
</dbReference>
<dbReference type="InterPro" id="IPR050346">
    <property type="entry name" value="FMO-like"/>
</dbReference>
<evidence type="ECO:0000256" key="4">
    <source>
        <dbReference type="ARBA" id="ARBA00023002"/>
    </source>
</evidence>
<comment type="similarity">
    <text evidence="1">Belongs to the FMO family.</text>
</comment>
<keyword evidence="2" id="KW-0285">Flavoprotein</keyword>
<comment type="caution">
    <text evidence="5">The sequence shown here is derived from an EMBL/GenBank/DDBJ whole genome shotgun (WGS) entry which is preliminary data.</text>
</comment>
<dbReference type="InterPro" id="IPR020946">
    <property type="entry name" value="Flavin_mOase-like"/>
</dbReference>
<evidence type="ECO:0000313" key="6">
    <source>
        <dbReference type="Proteomes" id="UP000567179"/>
    </source>
</evidence>
<protein>
    <recommendedName>
        <fullName evidence="7">FAD/NAD(P)-binding domain-containing protein</fullName>
    </recommendedName>
</protein>
<organism evidence="5 6">
    <name type="scientific">Psilocybe cf. subviscida</name>
    <dbReference type="NCBI Taxonomy" id="2480587"/>
    <lineage>
        <taxon>Eukaryota</taxon>
        <taxon>Fungi</taxon>
        <taxon>Dikarya</taxon>
        <taxon>Basidiomycota</taxon>
        <taxon>Agaricomycotina</taxon>
        <taxon>Agaricomycetes</taxon>
        <taxon>Agaricomycetidae</taxon>
        <taxon>Agaricales</taxon>
        <taxon>Agaricineae</taxon>
        <taxon>Strophariaceae</taxon>
        <taxon>Psilocybe</taxon>
    </lineage>
</organism>
<gene>
    <name evidence="5" type="ORF">D9619_003457</name>
</gene>
<dbReference type="SUPFAM" id="SSF51905">
    <property type="entry name" value="FAD/NAD(P)-binding domain"/>
    <property type="match status" value="2"/>
</dbReference>
<dbReference type="Pfam" id="PF00743">
    <property type="entry name" value="FMO-like"/>
    <property type="match status" value="2"/>
</dbReference>
<name>A0A8H5AXE8_9AGAR</name>
<evidence type="ECO:0000313" key="5">
    <source>
        <dbReference type="EMBL" id="KAF5312681.1"/>
    </source>
</evidence>
<evidence type="ECO:0008006" key="7">
    <source>
        <dbReference type="Google" id="ProtNLM"/>
    </source>
</evidence>
<dbReference type="Proteomes" id="UP000567179">
    <property type="component" value="Unassembled WGS sequence"/>
</dbReference>
<dbReference type="GO" id="GO:0050660">
    <property type="term" value="F:flavin adenine dinucleotide binding"/>
    <property type="evidence" value="ECO:0007669"/>
    <property type="project" value="InterPro"/>
</dbReference>
<dbReference type="InterPro" id="IPR036188">
    <property type="entry name" value="FAD/NAD-bd_sf"/>
</dbReference>
<evidence type="ECO:0000256" key="1">
    <source>
        <dbReference type="ARBA" id="ARBA00009183"/>
    </source>
</evidence>
<reference evidence="5 6" key="1">
    <citation type="journal article" date="2020" name="ISME J.">
        <title>Uncovering the hidden diversity of litter-decomposition mechanisms in mushroom-forming fungi.</title>
        <authorList>
            <person name="Floudas D."/>
            <person name="Bentzer J."/>
            <person name="Ahren D."/>
            <person name="Johansson T."/>
            <person name="Persson P."/>
            <person name="Tunlid A."/>
        </authorList>
    </citation>
    <scope>NUCLEOTIDE SEQUENCE [LARGE SCALE GENOMIC DNA]</scope>
    <source>
        <strain evidence="5 6">CBS 101986</strain>
    </source>
</reference>
<dbReference type="EMBL" id="JAACJJ010000056">
    <property type="protein sequence ID" value="KAF5312681.1"/>
    <property type="molecule type" value="Genomic_DNA"/>
</dbReference>
<dbReference type="AlphaFoldDB" id="A0A8H5AXE8"/>
<keyword evidence="3" id="KW-0274">FAD</keyword>
<dbReference type="Gene3D" id="3.50.50.60">
    <property type="entry name" value="FAD/NAD(P)-binding domain"/>
    <property type="match status" value="2"/>
</dbReference>
<evidence type="ECO:0000256" key="3">
    <source>
        <dbReference type="ARBA" id="ARBA00022827"/>
    </source>
</evidence>
<keyword evidence="6" id="KW-1185">Reference proteome</keyword>
<dbReference type="OrthoDB" id="66881at2759"/>
<evidence type="ECO:0000256" key="2">
    <source>
        <dbReference type="ARBA" id="ARBA00022630"/>
    </source>
</evidence>
<keyword evidence="4" id="KW-0560">Oxidoreductase</keyword>